<accession>A0ABT8J4Q8</accession>
<dbReference type="Gene3D" id="2.30.29.30">
    <property type="entry name" value="Pleckstrin-homology domain (PH domain)/Phosphotyrosine-binding domain (PTB)"/>
    <property type="match status" value="1"/>
</dbReference>
<protein>
    <submittedName>
        <fullName evidence="2">GRAM domain-containing protein</fullName>
    </submittedName>
</protein>
<evidence type="ECO:0000313" key="2">
    <source>
        <dbReference type="EMBL" id="MDN4599611.1"/>
    </source>
</evidence>
<dbReference type="InterPro" id="IPR004182">
    <property type="entry name" value="GRAM"/>
</dbReference>
<feature type="domain" description="GRAM" evidence="1">
    <location>
        <begin position="26"/>
        <end position="86"/>
    </location>
</feature>
<proteinExistence type="predicted"/>
<dbReference type="InterPro" id="IPR011993">
    <property type="entry name" value="PH-like_dom_sf"/>
</dbReference>
<dbReference type="Proteomes" id="UP001174205">
    <property type="component" value="Unassembled WGS sequence"/>
</dbReference>
<dbReference type="Pfam" id="PF02893">
    <property type="entry name" value="GRAM"/>
    <property type="match status" value="1"/>
</dbReference>
<keyword evidence="3" id="KW-1185">Reference proteome</keyword>
<dbReference type="RefSeq" id="WP_285078775.1">
    <property type="nucleotide sequence ID" value="NZ_JAROCD010000001.1"/>
</dbReference>
<organism evidence="2 3">
    <name type="scientific">Paenibacillus vandeheii</name>
    <dbReference type="NCBI Taxonomy" id="3035917"/>
    <lineage>
        <taxon>Bacteria</taxon>
        <taxon>Bacillati</taxon>
        <taxon>Bacillota</taxon>
        <taxon>Bacilli</taxon>
        <taxon>Bacillales</taxon>
        <taxon>Paenibacillaceae</taxon>
        <taxon>Paenibacillus</taxon>
    </lineage>
</organism>
<evidence type="ECO:0000259" key="1">
    <source>
        <dbReference type="Pfam" id="PF02893"/>
    </source>
</evidence>
<sequence>MEELGPHEHVIFERIHANWLRGFEGVGGKLFLTNERLVFIPHGLNFQTEWVQIEIWAMTKIEKSATWGLIPNGITITLDSGHVFKFVVWNRSKIIKEIVQAKRINNEIM</sequence>
<name>A0ABT8J4Q8_9BACL</name>
<comment type="caution">
    <text evidence="2">The sequence shown here is derived from an EMBL/GenBank/DDBJ whole genome shotgun (WGS) entry which is preliminary data.</text>
</comment>
<evidence type="ECO:0000313" key="3">
    <source>
        <dbReference type="Proteomes" id="UP001174205"/>
    </source>
</evidence>
<gene>
    <name evidence="2" type="ORF">P5G61_00100</name>
</gene>
<reference evidence="2" key="1">
    <citation type="submission" date="2023-03" db="EMBL/GenBank/DDBJ databases">
        <title>MT1 and MT2 Draft Genomes of Novel Species.</title>
        <authorList>
            <person name="Venkateswaran K."/>
        </authorList>
    </citation>
    <scope>NUCLEOTIDE SEQUENCE</scope>
    <source>
        <strain evidence="2">F6_3S_P_1C</strain>
    </source>
</reference>
<dbReference type="EMBL" id="JAROCD010000001">
    <property type="protein sequence ID" value="MDN4599611.1"/>
    <property type="molecule type" value="Genomic_DNA"/>
</dbReference>